<evidence type="ECO:0008006" key="4">
    <source>
        <dbReference type="Google" id="ProtNLM"/>
    </source>
</evidence>
<evidence type="ECO:0000313" key="3">
    <source>
        <dbReference type="EMBL" id="GAG10770.1"/>
    </source>
</evidence>
<protein>
    <recommendedName>
        <fullName evidence="4">Orc1-like AAA ATPase domain-containing protein</fullName>
    </recommendedName>
</protein>
<dbReference type="AlphaFoldDB" id="X0UYA1"/>
<dbReference type="SUPFAM" id="SSF52540">
    <property type="entry name" value="P-loop containing nucleoside triphosphate hydrolases"/>
    <property type="match status" value="1"/>
</dbReference>
<dbReference type="GO" id="GO:0005737">
    <property type="term" value="C:cytoplasm"/>
    <property type="evidence" value="ECO:0007669"/>
    <property type="project" value="TreeGrafter"/>
</dbReference>
<dbReference type="GO" id="GO:0005524">
    <property type="term" value="F:ATP binding"/>
    <property type="evidence" value="ECO:0007669"/>
    <property type="project" value="UniProtKB-KW"/>
</dbReference>
<reference evidence="3" key="1">
    <citation type="journal article" date="2014" name="Front. Microbiol.">
        <title>High frequency of phylogenetically diverse reductive dehalogenase-homologous genes in deep subseafloor sedimentary metagenomes.</title>
        <authorList>
            <person name="Kawai M."/>
            <person name="Futagami T."/>
            <person name="Toyoda A."/>
            <person name="Takaki Y."/>
            <person name="Nishi S."/>
            <person name="Hori S."/>
            <person name="Arai W."/>
            <person name="Tsubouchi T."/>
            <person name="Morono Y."/>
            <person name="Uchiyama I."/>
            <person name="Ito T."/>
            <person name="Fujiyama A."/>
            <person name="Inagaki F."/>
            <person name="Takami H."/>
        </authorList>
    </citation>
    <scope>NUCLEOTIDE SEQUENCE</scope>
    <source>
        <strain evidence="3">Expedition CK06-06</strain>
    </source>
</reference>
<evidence type="ECO:0000256" key="2">
    <source>
        <dbReference type="ARBA" id="ARBA00022840"/>
    </source>
</evidence>
<dbReference type="PANTHER" id="PTHR16305:SF28">
    <property type="entry name" value="GUANYLATE CYCLASE DOMAIN-CONTAINING PROTEIN"/>
    <property type="match status" value="1"/>
</dbReference>
<accession>X0UYA1</accession>
<dbReference type="EMBL" id="BARS01029976">
    <property type="protein sequence ID" value="GAG10770.1"/>
    <property type="molecule type" value="Genomic_DNA"/>
</dbReference>
<dbReference type="PANTHER" id="PTHR16305">
    <property type="entry name" value="TESTICULAR SOLUBLE ADENYLYL CYCLASE"/>
    <property type="match status" value="1"/>
</dbReference>
<comment type="caution">
    <text evidence="3">The sequence shown here is derived from an EMBL/GenBank/DDBJ whole genome shotgun (WGS) entry which is preliminary data.</text>
</comment>
<organism evidence="3">
    <name type="scientific">marine sediment metagenome</name>
    <dbReference type="NCBI Taxonomy" id="412755"/>
    <lineage>
        <taxon>unclassified sequences</taxon>
        <taxon>metagenomes</taxon>
        <taxon>ecological metagenomes</taxon>
    </lineage>
</organism>
<dbReference type="GO" id="GO:0004016">
    <property type="term" value="F:adenylate cyclase activity"/>
    <property type="evidence" value="ECO:0007669"/>
    <property type="project" value="TreeGrafter"/>
</dbReference>
<feature type="non-terminal residue" evidence="3">
    <location>
        <position position="1"/>
    </location>
</feature>
<keyword evidence="2" id="KW-0067">ATP-binding</keyword>
<dbReference type="InterPro" id="IPR027417">
    <property type="entry name" value="P-loop_NTPase"/>
</dbReference>
<proteinExistence type="predicted"/>
<feature type="non-terminal residue" evidence="3">
    <location>
        <position position="262"/>
    </location>
</feature>
<sequence length="262" mass="29894">KSEFLEAVQKNLSKNDNWQITVKGNPQELFRPYYLTTSILIDVLNQKTEKGVDLLETLKPKEIFYLSYVLPQLGETDDYNKDDEKTQREGLFTTLVHFIPKVLDSRPLILLIDDLDLVDEATLLLLRRLILDRNFPILICGTATDTRQDGGDGQPAPLERFYGTHCKELDIHKVSLTPLTAANIAEHLQAIFPELKLPENYETNLAQTTQGNPLFLNEIVRKLVQDRKITLVGNQWIAEPLEEGYLPKSLEEIVQQKIAALD</sequence>
<keyword evidence="1" id="KW-0547">Nucleotide-binding</keyword>
<evidence type="ECO:0000256" key="1">
    <source>
        <dbReference type="ARBA" id="ARBA00022741"/>
    </source>
</evidence>
<name>X0UYA1_9ZZZZ</name>
<gene>
    <name evidence="3" type="ORF">S01H1_46796</name>
</gene>